<sequence>MRQEALLGRKVAGRFTITRFLGEGGMASVFVAERDAEPRRVAIKIMNPEFTADRAFVRRFQREAKAAARVKHPNSVKIYEYGVEGALSYIVMELLVGDDLYVLLERHGAIGQARAVRILAEVCDALAVAHEMGVVHRDLKPENIMVIADPAHPHGERVKVLDFGIAKILDTVSSGDEAELNLDPMSVVTRAGTFIGTPAYMSPEQCGLLPIDPRADLYTCGVLLFQLITGRLPFEGETPLHTATLHIHAPVPAPSGSAPGLDRRLEALIVKALAKHPVDRHQTARELGGALRSLLVDLPDTAVGLGPISRRQPSSLLPREVLPARAPDSTLPPEPSAPQPTAAVLAALESMADVSIESARTLVSGSTGPDPKPPPRVLLRSPPAEDPFSLDAPGADSTLGFPQQRWAGESVPEISLQLPSWSQSESEALLSGNGLAGSSSFEDPSDDDSTLTMVRRDELVAPAKVRVQTASYDEGDELDITPPGRDVKATLRSAEDFGLGTPEKRAEVGLVRIDSAPAVPPVTPQSPQFEAGAAAAWDRRSRRVAATLRITSPYDPIDSERPTAQPGELQASGRAWPGTSSGELGAVSGEPGAGSGELAGSAAGAGQASSPVTAGGAASAEVPLELASTVLSRSPIGERRSGAPGERRSAVPVAARVSQGPPSPATAEASWLAGRRGLIIGFVAGMILTALAMVLLMRLL</sequence>
<feature type="transmembrane region" description="Helical" evidence="7">
    <location>
        <begin position="678"/>
        <end position="697"/>
    </location>
</feature>
<feature type="binding site" evidence="5">
    <location>
        <position position="44"/>
    </location>
    <ligand>
        <name>ATP</name>
        <dbReference type="ChEBI" id="CHEBI:30616"/>
    </ligand>
</feature>
<feature type="compositionally biased region" description="Low complexity" evidence="6">
    <location>
        <begin position="426"/>
        <end position="442"/>
    </location>
</feature>
<dbReference type="PANTHER" id="PTHR43289:SF6">
    <property type="entry name" value="SERINE_THREONINE-PROTEIN KINASE NEKL-3"/>
    <property type="match status" value="1"/>
</dbReference>
<feature type="compositionally biased region" description="Low complexity" evidence="6">
    <location>
        <begin position="598"/>
        <end position="611"/>
    </location>
</feature>
<accession>A0A2L0F271</accession>
<evidence type="ECO:0000256" key="1">
    <source>
        <dbReference type="ARBA" id="ARBA00022679"/>
    </source>
</evidence>
<evidence type="ECO:0000256" key="3">
    <source>
        <dbReference type="ARBA" id="ARBA00022777"/>
    </source>
</evidence>
<evidence type="ECO:0000256" key="4">
    <source>
        <dbReference type="ARBA" id="ARBA00022840"/>
    </source>
</evidence>
<dbReference type="PROSITE" id="PS50011">
    <property type="entry name" value="PROTEIN_KINASE_DOM"/>
    <property type="match status" value="1"/>
</dbReference>
<feature type="region of interest" description="Disordered" evidence="6">
    <location>
        <begin position="360"/>
        <end position="402"/>
    </location>
</feature>
<evidence type="ECO:0000313" key="10">
    <source>
        <dbReference type="Proteomes" id="UP000238348"/>
    </source>
</evidence>
<keyword evidence="4 5" id="KW-0067">ATP-binding</keyword>
<dbReference type="InterPro" id="IPR011009">
    <property type="entry name" value="Kinase-like_dom_sf"/>
</dbReference>
<feature type="region of interest" description="Disordered" evidence="6">
    <location>
        <begin position="633"/>
        <end position="664"/>
    </location>
</feature>
<organism evidence="9 10">
    <name type="scientific">Sorangium cellulosum</name>
    <name type="common">Polyangium cellulosum</name>
    <dbReference type="NCBI Taxonomy" id="56"/>
    <lineage>
        <taxon>Bacteria</taxon>
        <taxon>Pseudomonadati</taxon>
        <taxon>Myxococcota</taxon>
        <taxon>Polyangia</taxon>
        <taxon>Polyangiales</taxon>
        <taxon>Polyangiaceae</taxon>
        <taxon>Sorangium</taxon>
    </lineage>
</organism>
<dbReference type="Gene3D" id="3.30.200.20">
    <property type="entry name" value="Phosphorylase Kinase, domain 1"/>
    <property type="match status" value="1"/>
</dbReference>
<dbReference type="RefSeq" id="WP_104983993.1">
    <property type="nucleotide sequence ID" value="NZ_CP012673.1"/>
</dbReference>
<feature type="region of interest" description="Disordered" evidence="6">
    <location>
        <begin position="425"/>
        <end position="449"/>
    </location>
</feature>
<feature type="region of interest" description="Disordered" evidence="6">
    <location>
        <begin position="518"/>
        <end position="537"/>
    </location>
</feature>
<keyword evidence="7" id="KW-0472">Membrane</keyword>
<dbReference type="CDD" id="cd14014">
    <property type="entry name" value="STKc_PknB_like"/>
    <property type="match status" value="1"/>
</dbReference>
<evidence type="ECO:0000259" key="8">
    <source>
        <dbReference type="PROSITE" id="PS50011"/>
    </source>
</evidence>
<feature type="compositionally biased region" description="Basic and acidic residues" evidence="6">
    <location>
        <begin position="636"/>
        <end position="649"/>
    </location>
</feature>
<proteinExistence type="predicted"/>
<dbReference type="Gene3D" id="1.10.510.10">
    <property type="entry name" value="Transferase(Phosphotransferase) domain 1"/>
    <property type="match status" value="1"/>
</dbReference>
<dbReference type="Proteomes" id="UP000238348">
    <property type="component" value="Chromosome"/>
</dbReference>
<dbReference type="OrthoDB" id="5485854at2"/>
<dbReference type="GO" id="GO:0004674">
    <property type="term" value="F:protein serine/threonine kinase activity"/>
    <property type="evidence" value="ECO:0007669"/>
    <property type="project" value="TreeGrafter"/>
</dbReference>
<name>A0A2L0F271_SORCE</name>
<protein>
    <recommendedName>
        <fullName evidence="8">Protein kinase domain-containing protein</fullName>
    </recommendedName>
</protein>
<evidence type="ECO:0000256" key="7">
    <source>
        <dbReference type="SAM" id="Phobius"/>
    </source>
</evidence>
<keyword evidence="2 5" id="KW-0547">Nucleotide-binding</keyword>
<dbReference type="AlphaFoldDB" id="A0A2L0F271"/>
<keyword evidence="3" id="KW-0418">Kinase</keyword>
<dbReference type="PROSITE" id="PS00108">
    <property type="entry name" value="PROTEIN_KINASE_ST"/>
    <property type="match status" value="1"/>
</dbReference>
<dbReference type="SUPFAM" id="SSF56112">
    <property type="entry name" value="Protein kinase-like (PK-like)"/>
    <property type="match status" value="1"/>
</dbReference>
<keyword evidence="1" id="KW-0808">Transferase</keyword>
<dbReference type="InterPro" id="IPR008271">
    <property type="entry name" value="Ser/Thr_kinase_AS"/>
</dbReference>
<reference evidence="9 10" key="1">
    <citation type="submission" date="2015-09" db="EMBL/GenBank/DDBJ databases">
        <title>Sorangium comparison.</title>
        <authorList>
            <person name="Zaburannyi N."/>
            <person name="Bunk B."/>
            <person name="Overmann J."/>
            <person name="Mueller R."/>
        </authorList>
    </citation>
    <scope>NUCLEOTIDE SEQUENCE [LARGE SCALE GENOMIC DNA]</scope>
    <source>
        <strain evidence="9 10">So ce26</strain>
    </source>
</reference>
<keyword evidence="7" id="KW-1133">Transmembrane helix</keyword>
<dbReference type="InterPro" id="IPR000719">
    <property type="entry name" value="Prot_kinase_dom"/>
</dbReference>
<dbReference type="InterPro" id="IPR017441">
    <property type="entry name" value="Protein_kinase_ATP_BS"/>
</dbReference>
<keyword evidence="7" id="KW-0812">Transmembrane</keyword>
<evidence type="ECO:0000256" key="2">
    <source>
        <dbReference type="ARBA" id="ARBA00022741"/>
    </source>
</evidence>
<dbReference type="PROSITE" id="PS00107">
    <property type="entry name" value="PROTEIN_KINASE_ATP"/>
    <property type="match status" value="1"/>
</dbReference>
<evidence type="ECO:0000313" key="9">
    <source>
        <dbReference type="EMBL" id="AUX45646.1"/>
    </source>
</evidence>
<dbReference type="SMART" id="SM00220">
    <property type="entry name" value="S_TKc"/>
    <property type="match status" value="1"/>
</dbReference>
<feature type="region of interest" description="Disordered" evidence="6">
    <location>
        <begin position="306"/>
        <end position="339"/>
    </location>
</feature>
<dbReference type="PANTHER" id="PTHR43289">
    <property type="entry name" value="MITOGEN-ACTIVATED PROTEIN KINASE KINASE KINASE 20-RELATED"/>
    <property type="match status" value="1"/>
</dbReference>
<evidence type="ECO:0000256" key="5">
    <source>
        <dbReference type="PROSITE-ProRule" id="PRU10141"/>
    </source>
</evidence>
<evidence type="ECO:0000256" key="6">
    <source>
        <dbReference type="SAM" id="MobiDB-lite"/>
    </source>
</evidence>
<dbReference type="GO" id="GO:0005524">
    <property type="term" value="F:ATP binding"/>
    <property type="evidence" value="ECO:0007669"/>
    <property type="project" value="UniProtKB-UniRule"/>
</dbReference>
<gene>
    <name evidence="9" type="ORF">SOCE26_071410</name>
</gene>
<feature type="domain" description="Protein kinase" evidence="8">
    <location>
        <begin position="15"/>
        <end position="295"/>
    </location>
</feature>
<dbReference type="EMBL" id="CP012673">
    <property type="protein sequence ID" value="AUX45646.1"/>
    <property type="molecule type" value="Genomic_DNA"/>
</dbReference>
<feature type="region of interest" description="Disordered" evidence="6">
    <location>
        <begin position="553"/>
        <end position="614"/>
    </location>
</feature>
<dbReference type="Pfam" id="PF00069">
    <property type="entry name" value="Pkinase"/>
    <property type="match status" value="1"/>
</dbReference>